<evidence type="ECO:0000256" key="1">
    <source>
        <dbReference type="ARBA" id="ARBA00005109"/>
    </source>
</evidence>
<reference evidence="9" key="1">
    <citation type="journal article" date="2014" name="Nat. Commun.">
        <title>The rainbow trout genome provides novel insights into evolution after whole-genome duplication in vertebrates.</title>
        <authorList>
            <person name="Berthelot C."/>
            <person name="Brunet F."/>
            <person name="Chalopin D."/>
            <person name="Juanchich A."/>
            <person name="Bernard M."/>
            <person name="Noel B."/>
            <person name="Bento P."/>
            <person name="Da Silva C."/>
            <person name="Labadie K."/>
            <person name="Alberti A."/>
            <person name="Aury J.M."/>
            <person name="Louis A."/>
            <person name="Dehais P."/>
            <person name="Bardou P."/>
            <person name="Montfort J."/>
            <person name="Klopp C."/>
            <person name="Cabau C."/>
            <person name="Gaspin C."/>
            <person name="Thorgaard G.H."/>
            <person name="Boussaha M."/>
            <person name="Quillet E."/>
            <person name="Guyomard R."/>
            <person name="Galiana D."/>
            <person name="Bobe J."/>
            <person name="Volff J.N."/>
            <person name="Genet C."/>
            <person name="Wincker P."/>
            <person name="Jaillon O."/>
            <person name="Roest Crollius H."/>
            <person name="Guiguen Y."/>
        </authorList>
    </citation>
    <scope>NUCLEOTIDE SEQUENCE [LARGE SCALE GENOMIC DNA]</scope>
</reference>
<dbReference type="EC" id="1.1.1.31" evidence="3"/>
<organism evidence="9 10">
    <name type="scientific">Oncorhynchus mykiss</name>
    <name type="common">Rainbow trout</name>
    <name type="synonym">Salmo gairdneri</name>
    <dbReference type="NCBI Taxonomy" id="8022"/>
    <lineage>
        <taxon>Eukaryota</taxon>
        <taxon>Metazoa</taxon>
        <taxon>Chordata</taxon>
        <taxon>Craniata</taxon>
        <taxon>Vertebrata</taxon>
        <taxon>Euteleostomi</taxon>
        <taxon>Actinopterygii</taxon>
        <taxon>Neopterygii</taxon>
        <taxon>Teleostei</taxon>
        <taxon>Protacanthopterygii</taxon>
        <taxon>Salmoniformes</taxon>
        <taxon>Salmonidae</taxon>
        <taxon>Salmoninae</taxon>
        <taxon>Oncorhynchus</taxon>
    </lineage>
</organism>
<dbReference type="PaxDb" id="8022-A0A060ZEY9"/>
<dbReference type="Gene3D" id="3.40.50.720">
    <property type="entry name" value="NAD(P)-binding Rossmann-like Domain"/>
    <property type="match status" value="1"/>
</dbReference>
<dbReference type="PANTHER" id="PTHR22981:SF7">
    <property type="entry name" value="3-HYDROXYISOBUTYRATE DEHYDROGENASE, MITOCHONDRIAL"/>
    <property type="match status" value="1"/>
</dbReference>
<dbReference type="Pfam" id="PF03446">
    <property type="entry name" value="NAD_binding_2"/>
    <property type="match status" value="1"/>
</dbReference>
<dbReference type="UniPathway" id="UPA00362"/>
<dbReference type="PROSITE" id="PS00895">
    <property type="entry name" value="3_HYDROXYISOBUT_DH"/>
    <property type="match status" value="1"/>
</dbReference>
<dbReference type="FunFam" id="3.40.50.720:FF:000912">
    <property type="entry name" value="3-hydroxyisobutyrate dehydrogenase a"/>
    <property type="match status" value="1"/>
</dbReference>
<dbReference type="GO" id="GO:0050661">
    <property type="term" value="F:NADP binding"/>
    <property type="evidence" value="ECO:0007669"/>
    <property type="project" value="InterPro"/>
</dbReference>
<dbReference type="InterPro" id="IPR002204">
    <property type="entry name" value="3-OH-isobutyrate_DH-rel_CS"/>
</dbReference>
<evidence type="ECO:0000313" key="10">
    <source>
        <dbReference type="Proteomes" id="UP000193380"/>
    </source>
</evidence>
<comment type="catalytic activity">
    <reaction evidence="7">
        <text>3-hydroxy-2-methylpropanoate + NAD(+) = 2-methyl-3-oxopropanoate + NADH + H(+)</text>
        <dbReference type="Rhea" id="RHEA:17681"/>
        <dbReference type="ChEBI" id="CHEBI:11805"/>
        <dbReference type="ChEBI" id="CHEBI:15378"/>
        <dbReference type="ChEBI" id="CHEBI:57540"/>
        <dbReference type="ChEBI" id="CHEBI:57700"/>
        <dbReference type="ChEBI" id="CHEBI:57945"/>
        <dbReference type="EC" id="1.1.1.31"/>
    </reaction>
</comment>
<dbReference type="STRING" id="8022.A0A060ZEY9"/>
<dbReference type="InterPro" id="IPR006115">
    <property type="entry name" value="6PGDH_NADP-bd"/>
</dbReference>
<comment type="pathway">
    <text evidence="1">Amino-acid degradation; L-valine degradation.</text>
</comment>
<dbReference type="PANTHER" id="PTHR22981">
    <property type="entry name" value="3-HYDROXYISOBUTYRATE DEHYDROGENASE-RELATED"/>
    <property type="match status" value="1"/>
</dbReference>
<dbReference type="SUPFAM" id="SSF51735">
    <property type="entry name" value="NAD(P)-binding Rossmann-fold domains"/>
    <property type="match status" value="1"/>
</dbReference>
<keyword evidence="6" id="KW-0520">NAD</keyword>
<proteinExistence type="inferred from homology"/>
<evidence type="ECO:0000256" key="5">
    <source>
        <dbReference type="ARBA" id="ARBA00023002"/>
    </source>
</evidence>
<comment type="similarity">
    <text evidence="2">Belongs to the HIBADH-related family. 3-hydroxyisobutyrate dehydrogenase subfamily.</text>
</comment>
<name>A0A060ZEY9_ONCMY</name>
<dbReference type="Proteomes" id="UP000193380">
    <property type="component" value="Unassembled WGS sequence"/>
</dbReference>
<evidence type="ECO:0000256" key="6">
    <source>
        <dbReference type="ARBA" id="ARBA00023027"/>
    </source>
</evidence>
<gene>
    <name evidence="9" type="ORF">GSONMT00025544001</name>
</gene>
<evidence type="ECO:0000256" key="7">
    <source>
        <dbReference type="ARBA" id="ARBA00049197"/>
    </source>
</evidence>
<dbReference type="GO" id="GO:0005739">
    <property type="term" value="C:mitochondrion"/>
    <property type="evidence" value="ECO:0007669"/>
    <property type="project" value="TreeGrafter"/>
</dbReference>
<evidence type="ECO:0000256" key="3">
    <source>
        <dbReference type="ARBA" id="ARBA00012991"/>
    </source>
</evidence>
<feature type="domain" description="6-phosphogluconate dehydrogenase NADP-binding" evidence="8">
    <location>
        <begin position="7"/>
        <end position="129"/>
    </location>
</feature>
<reference evidence="9" key="2">
    <citation type="submission" date="2014-03" db="EMBL/GenBank/DDBJ databases">
        <authorList>
            <person name="Genoscope - CEA"/>
        </authorList>
    </citation>
    <scope>NUCLEOTIDE SEQUENCE</scope>
</reference>
<keyword evidence="4" id="KW-0101">Branched-chain amino acid catabolism</keyword>
<keyword evidence="5" id="KW-0560">Oxidoreductase</keyword>
<evidence type="ECO:0000313" key="9">
    <source>
        <dbReference type="EMBL" id="CDR00189.1"/>
    </source>
</evidence>
<dbReference type="GO" id="GO:0006574">
    <property type="term" value="P:L-valine catabolic process"/>
    <property type="evidence" value="ECO:0007669"/>
    <property type="project" value="UniProtKB-UniPathway"/>
</dbReference>
<dbReference type="EMBL" id="FR954411">
    <property type="protein sequence ID" value="CDR00189.1"/>
    <property type="molecule type" value="Genomic_DNA"/>
</dbReference>
<accession>A0A060ZEY9</accession>
<evidence type="ECO:0000259" key="8">
    <source>
        <dbReference type="Pfam" id="PF03446"/>
    </source>
</evidence>
<evidence type="ECO:0000256" key="4">
    <source>
        <dbReference type="ARBA" id="ARBA00022456"/>
    </source>
</evidence>
<dbReference type="AlphaFoldDB" id="A0A060ZEY9"/>
<dbReference type="InterPro" id="IPR036291">
    <property type="entry name" value="NAD(P)-bd_dom_sf"/>
</dbReference>
<protein>
    <recommendedName>
        <fullName evidence="3">3-hydroxyisobutyrate dehydrogenase</fullName>
        <ecNumber evidence="3">1.1.1.31</ecNumber>
    </recommendedName>
</protein>
<sequence length="274" mass="30614">MASKTPVGFIGLGNMGSPMAKNLLRHGYPIIATDVFPESCKELQDEGAQILDSPAEVADKADRIITMLPSSPNVIEVYTGPNGILKKVKKGTLLIDSSTIDPSVSKEMALAAEKMGAVFMDAPVSGGKGRVWDVNILLLWRSRTVSLLAMSKESFYFSCFWPTGGSTCYTHTSLWSSFHLGHKRINCRAFAAMLTMSCTPMCIYRYSACIYRLWCYIMKQYVGYRPLTVHRRQINSRWKLILLNGNIFKARWKHCLINILGMKQANGPELVKTT</sequence>
<dbReference type="GO" id="GO:0008442">
    <property type="term" value="F:3-hydroxyisobutyrate dehydrogenase activity"/>
    <property type="evidence" value="ECO:0007669"/>
    <property type="project" value="UniProtKB-EC"/>
</dbReference>
<evidence type="ECO:0000256" key="2">
    <source>
        <dbReference type="ARBA" id="ARBA00006013"/>
    </source>
</evidence>